<dbReference type="AlphaFoldDB" id="A0A2X4YS02"/>
<dbReference type="PROSITE" id="PS01196">
    <property type="entry name" value="PEPT_TRNA_HYDROL_2"/>
    <property type="match status" value="1"/>
</dbReference>
<protein>
    <recommendedName>
        <fullName evidence="7 8">Peptidyl-tRNA hydrolase</fullName>
        <shortName evidence="8">Pth</shortName>
        <ecNumber evidence="1 8">3.1.1.29</ecNumber>
    </recommendedName>
</protein>
<comment type="catalytic activity">
    <reaction evidence="6 8 9">
        <text>an N-acyl-L-alpha-aminoacyl-tRNA + H2O = an N-acyl-L-amino acid + a tRNA + H(+)</text>
        <dbReference type="Rhea" id="RHEA:54448"/>
        <dbReference type="Rhea" id="RHEA-COMP:10123"/>
        <dbReference type="Rhea" id="RHEA-COMP:13883"/>
        <dbReference type="ChEBI" id="CHEBI:15377"/>
        <dbReference type="ChEBI" id="CHEBI:15378"/>
        <dbReference type="ChEBI" id="CHEBI:59874"/>
        <dbReference type="ChEBI" id="CHEBI:78442"/>
        <dbReference type="ChEBI" id="CHEBI:138191"/>
        <dbReference type="EC" id="3.1.1.29"/>
    </reaction>
</comment>
<evidence type="ECO:0000256" key="4">
    <source>
        <dbReference type="ARBA" id="ARBA00022884"/>
    </source>
</evidence>
<feature type="binding site" evidence="8">
    <location>
        <position position="14"/>
    </location>
    <ligand>
        <name>tRNA</name>
        <dbReference type="ChEBI" id="CHEBI:17843"/>
    </ligand>
</feature>
<evidence type="ECO:0000256" key="10">
    <source>
        <dbReference type="RuleBase" id="RU004320"/>
    </source>
</evidence>
<feature type="site" description="Stabilizes the basic form of H active site to accept a proton" evidence="8">
    <location>
        <position position="91"/>
    </location>
</feature>
<proteinExistence type="inferred from homology"/>
<comment type="function">
    <text evidence="8">Hydrolyzes ribosome-free peptidyl-tRNAs (with 1 or more amino acids incorporated), which drop off the ribosome during protein synthesis, or as a result of ribosome stalling.</text>
</comment>
<evidence type="ECO:0000313" key="12">
    <source>
        <dbReference type="Proteomes" id="UP000249134"/>
    </source>
</evidence>
<dbReference type="EMBL" id="LS483476">
    <property type="protein sequence ID" value="SQI51134.1"/>
    <property type="molecule type" value="Genomic_DNA"/>
</dbReference>
<name>A0A2X4YS02_LEDLE</name>
<evidence type="ECO:0000256" key="5">
    <source>
        <dbReference type="ARBA" id="ARBA00038063"/>
    </source>
</evidence>
<feature type="binding site" evidence="8">
    <location>
        <position position="66"/>
    </location>
    <ligand>
        <name>tRNA</name>
        <dbReference type="ChEBI" id="CHEBI:17843"/>
    </ligand>
</feature>
<feature type="active site" description="Proton acceptor" evidence="8">
    <location>
        <position position="19"/>
    </location>
</feature>
<dbReference type="NCBIfam" id="TIGR00447">
    <property type="entry name" value="pth"/>
    <property type="match status" value="1"/>
</dbReference>
<dbReference type="InterPro" id="IPR018171">
    <property type="entry name" value="Pept_tRNA_hydro_CS"/>
</dbReference>
<comment type="subcellular location">
    <subcellularLocation>
        <location evidence="8">Cytoplasm</location>
    </subcellularLocation>
</comment>
<dbReference type="Proteomes" id="UP000249134">
    <property type="component" value="Chromosome 1"/>
</dbReference>
<dbReference type="KEGG" id="blen:NCTC4824_00063"/>
<evidence type="ECO:0000256" key="9">
    <source>
        <dbReference type="RuleBase" id="RU000673"/>
    </source>
</evidence>
<dbReference type="GO" id="GO:0072344">
    <property type="term" value="P:rescue of stalled ribosome"/>
    <property type="evidence" value="ECO:0007669"/>
    <property type="project" value="UniProtKB-UniRule"/>
</dbReference>
<dbReference type="Pfam" id="PF01195">
    <property type="entry name" value="Pept_tRNA_hydro"/>
    <property type="match status" value="1"/>
</dbReference>
<evidence type="ECO:0000256" key="2">
    <source>
        <dbReference type="ARBA" id="ARBA00022555"/>
    </source>
</evidence>
<evidence type="ECO:0000256" key="6">
    <source>
        <dbReference type="ARBA" id="ARBA00048707"/>
    </source>
</evidence>
<dbReference type="PROSITE" id="PS01195">
    <property type="entry name" value="PEPT_TRNA_HYDROL_1"/>
    <property type="match status" value="1"/>
</dbReference>
<dbReference type="FunFam" id="3.40.50.1470:FF:000001">
    <property type="entry name" value="Peptidyl-tRNA hydrolase"/>
    <property type="match status" value="1"/>
</dbReference>
<comment type="function">
    <text evidence="8">Catalyzes the release of premature peptidyl moieties from peptidyl-tRNA molecules trapped in stalled 50S ribosomal subunits, and thus maintains levels of free tRNAs and 50S ribosomes.</text>
</comment>
<organism evidence="11 12">
    <name type="scientific">Lederbergia lenta</name>
    <name type="common">Bacillus lentus</name>
    <dbReference type="NCBI Taxonomy" id="1467"/>
    <lineage>
        <taxon>Bacteria</taxon>
        <taxon>Bacillati</taxon>
        <taxon>Bacillota</taxon>
        <taxon>Bacilli</taxon>
        <taxon>Bacillales</taxon>
        <taxon>Bacillaceae</taxon>
        <taxon>Lederbergia</taxon>
    </lineage>
</organism>
<dbReference type="InterPro" id="IPR001328">
    <property type="entry name" value="Pept_tRNA_hydro"/>
</dbReference>
<comment type="similarity">
    <text evidence="5 8 10">Belongs to the PTH family.</text>
</comment>
<sequence>MKLIVGLGNPGSAYSKTRHNIGFEVIEELAQRSGMPVNQNKFNGVFSLVHQGGEKMILLKPLTYMNLSGKSIRPIMEYYDIDIENLLVIYDDLDLPVGKIRLRQKGSAGGHNGIKSTIAHLGTQNFNRIRIGIDRPPLGMKVPDYVLGKFGKDEWQEMQPVIQTCADACEKWINTPFIEVMNQFNAKG</sequence>
<evidence type="ECO:0000256" key="1">
    <source>
        <dbReference type="ARBA" id="ARBA00013260"/>
    </source>
</evidence>
<evidence type="ECO:0000313" key="11">
    <source>
        <dbReference type="EMBL" id="SQI51134.1"/>
    </source>
</evidence>
<feature type="site" description="Discriminates between blocked and unblocked aminoacyl-tRNA" evidence="8">
    <location>
        <position position="9"/>
    </location>
</feature>
<dbReference type="GO" id="GO:0000049">
    <property type="term" value="F:tRNA binding"/>
    <property type="evidence" value="ECO:0007669"/>
    <property type="project" value="UniProtKB-UniRule"/>
</dbReference>
<dbReference type="GO" id="GO:0005737">
    <property type="term" value="C:cytoplasm"/>
    <property type="evidence" value="ECO:0007669"/>
    <property type="project" value="UniProtKB-SubCell"/>
</dbReference>
<reference evidence="11 12" key="1">
    <citation type="submission" date="2018-06" db="EMBL/GenBank/DDBJ databases">
        <authorList>
            <consortium name="Pathogen Informatics"/>
            <person name="Doyle S."/>
        </authorList>
    </citation>
    <scope>NUCLEOTIDE SEQUENCE [LARGE SCALE GENOMIC DNA]</scope>
    <source>
        <strain evidence="11 12">NCTC4824</strain>
    </source>
</reference>
<dbReference type="EC" id="3.1.1.29" evidence="1 8"/>
<evidence type="ECO:0000256" key="3">
    <source>
        <dbReference type="ARBA" id="ARBA00022801"/>
    </source>
</evidence>
<dbReference type="PANTHER" id="PTHR17224:SF1">
    <property type="entry name" value="PEPTIDYL-TRNA HYDROLASE"/>
    <property type="match status" value="1"/>
</dbReference>
<comment type="subunit">
    <text evidence="8">Monomer.</text>
</comment>
<dbReference type="RefSeq" id="WP_066146198.1">
    <property type="nucleotide sequence ID" value="NZ_CBCSGM010000010.1"/>
</dbReference>
<feature type="binding site" evidence="8">
    <location>
        <position position="64"/>
    </location>
    <ligand>
        <name>tRNA</name>
        <dbReference type="ChEBI" id="CHEBI:17843"/>
    </ligand>
</feature>
<dbReference type="CDD" id="cd00462">
    <property type="entry name" value="PTH"/>
    <property type="match status" value="1"/>
</dbReference>
<feature type="binding site" evidence="8">
    <location>
        <position position="112"/>
    </location>
    <ligand>
        <name>tRNA</name>
        <dbReference type="ChEBI" id="CHEBI:17843"/>
    </ligand>
</feature>
<dbReference type="SUPFAM" id="SSF53178">
    <property type="entry name" value="Peptidyl-tRNA hydrolase-like"/>
    <property type="match status" value="1"/>
</dbReference>
<dbReference type="GO" id="GO:0006515">
    <property type="term" value="P:protein quality control for misfolded or incompletely synthesized proteins"/>
    <property type="evidence" value="ECO:0007669"/>
    <property type="project" value="UniProtKB-UniRule"/>
</dbReference>
<gene>
    <name evidence="11" type="primary">spoVC</name>
    <name evidence="8" type="synonym">pth</name>
    <name evidence="11" type="ORF">NCTC4824_00063</name>
</gene>
<evidence type="ECO:0000256" key="8">
    <source>
        <dbReference type="HAMAP-Rule" id="MF_00083"/>
    </source>
</evidence>
<dbReference type="STRING" id="1348624.GCA_001591545_03876"/>
<keyword evidence="12" id="KW-1185">Reference proteome</keyword>
<dbReference type="GO" id="GO:0004045">
    <property type="term" value="F:peptidyl-tRNA hydrolase activity"/>
    <property type="evidence" value="ECO:0007669"/>
    <property type="project" value="UniProtKB-UniRule"/>
</dbReference>
<keyword evidence="4 8" id="KW-0694">RNA-binding</keyword>
<dbReference type="PANTHER" id="PTHR17224">
    <property type="entry name" value="PEPTIDYL-TRNA HYDROLASE"/>
    <property type="match status" value="1"/>
</dbReference>
<dbReference type="HAMAP" id="MF_00083">
    <property type="entry name" value="Pept_tRNA_hydro_bact"/>
    <property type="match status" value="1"/>
</dbReference>
<accession>A0A2X4YS02</accession>
<dbReference type="Gene3D" id="3.40.50.1470">
    <property type="entry name" value="Peptidyl-tRNA hydrolase"/>
    <property type="match status" value="1"/>
</dbReference>
<dbReference type="InterPro" id="IPR036416">
    <property type="entry name" value="Pept_tRNA_hydro_sf"/>
</dbReference>
<evidence type="ECO:0000256" key="7">
    <source>
        <dbReference type="ARBA" id="ARBA00050038"/>
    </source>
</evidence>
<keyword evidence="2 8" id="KW-0820">tRNA-binding</keyword>
<keyword evidence="3 8" id="KW-0378">Hydrolase</keyword>
<keyword evidence="8" id="KW-0963">Cytoplasm</keyword>